<dbReference type="EMBL" id="PVWO01000348">
    <property type="protein sequence ID" value="PSB51740.1"/>
    <property type="molecule type" value="Genomic_DNA"/>
</dbReference>
<comment type="caution">
    <text evidence="1">The sequence shown here is derived from an EMBL/GenBank/DDBJ whole genome shotgun (WGS) entry which is preliminary data.</text>
</comment>
<dbReference type="RefSeq" id="WP_106309523.1">
    <property type="nucleotide sequence ID" value="NZ_PVWO01000348.1"/>
</dbReference>
<accession>A0A2T1G3J9</accession>
<keyword evidence="2" id="KW-1185">Reference proteome</keyword>
<evidence type="ECO:0000313" key="2">
    <source>
        <dbReference type="Proteomes" id="UP000238937"/>
    </source>
</evidence>
<evidence type="ECO:0000313" key="1">
    <source>
        <dbReference type="EMBL" id="PSB51740.1"/>
    </source>
</evidence>
<sequence>MAFIDDLIAAFRKEFETFIPLFDDLSFENMSLANLERNISLLRSRAIALFDYKAISFLRNISFDIPITSFMSLSFSISVSSHFFKLLEIGMDEEWRGFIIIKLLEAGIEEEWKGFISEQKYEWSKLGLTKKQVQKKTKITLIALHWGRLKSWIQLLRILSWVKSQLMYK</sequence>
<organism evidence="1 2">
    <name type="scientific">Chamaesiphon polymorphus CCALA 037</name>
    <dbReference type="NCBI Taxonomy" id="2107692"/>
    <lineage>
        <taxon>Bacteria</taxon>
        <taxon>Bacillati</taxon>
        <taxon>Cyanobacteriota</taxon>
        <taxon>Cyanophyceae</taxon>
        <taxon>Gomontiellales</taxon>
        <taxon>Chamaesiphonaceae</taxon>
        <taxon>Chamaesiphon</taxon>
    </lineage>
</organism>
<proteinExistence type="predicted"/>
<protein>
    <submittedName>
        <fullName evidence="1">Uncharacterized protein</fullName>
    </submittedName>
</protein>
<dbReference type="Proteomes" id="UP000238937">
    <property type="component" value="Unassembled WGS sequence"/>
</dbReference>
<gene>
    <name evidence="1" type="ORF">C7B77_21235</name>
</gene>
<dbReference type="AlphaFoldDB" id="A0A2T1G3J9"/>
<name>A0A2T1G3J9_9CYAN</name>
<dbReference type="OrthoDB" id="9831114at2"/>
<reference evidence="1 2" key="1">
    <citation type="submission" date="2018-03" db="EMBL/GenBank/DDBJ databases">
        <title>The ancient ancestry and fast evolution of plastids.</title>
        <authorList>
            <person name="Moore K.R."/>
            <person name="Magnabosco C."/>
            <person name="Momper L."/>
            <person name="Gold D.A."/>
            <person name="Bosak T."/>
            <person name="Fournier G.P."/>
        </authorList>
    </citation>
    <scope>NUCLEOTIDE SEQUENCE [LARGE SCALE GENOMIC DNA]</scope>
    <source>
        <strain evidence="1 2">CCALA 037</strain>
    </source>
</reference>